<organism evidence="3 4">
    <name type="scientific">Chryseobacterium camelliae</name>
    <dbReference type="NCBI Taxonomy" id="1265445"/>
    <lineage>
        <taxon>Bacteria</taxon>
        <taxon>Pseudomonadati</taxon>
        <taxon>Bacteroidota</taxon>
        <taxon>Flavobacteriia</taxon>
        <taxon>Flavobacteriales</taxon>
        <taxon>Weeksellaceae</taxon>
        <taxon>Chryseobacterium group</taxon>
        <taxon>Chryseobacterium</taxon>
    </lineage>
</organism>
<comment type="caution">
    <text evidence="3">The sequence shown here is derived from an EMBL/GenBank/DDBJ whole genome shotgun (WGS) entry which is preliminary data.</text>
</comment>
<dbReference type="PANTHER" id="PTHR32305:SF15">
    <property type="entry name" value="PROTEIN RHSA-RELATED"/>
    <property type="match status" value="1"/>
</dbReference>
<sequence length="1252" mass="140779">MLYKSDGSSEINDRSMYSCRRTQLFKNTSMKKIITLFALWMAVALHAQGSLTATENYIYTKTCLNGDCTKTAENVQYFDSFGRPFQSVAIKASPAGKDMVQHIPYDAYGRSVDNWYSVPMPSLNGAVQDTAAVKSNAVTVYGDNRPFSHSILESSPLSRVLGSIAPGQEWQAHPATAGYNTNTAGEVKKYTVSTAWAEGRTETAISENGTYPAGVLIKNTLTDEDQNTSIQYKNKEGQVVLVRKGAGTDLMADTYYVYNEYNQLVCVIPPMAKDQPVSAAMLDTFCYQYRYDGWNRLVEKKLPGKGWEYMVYDKADRLIFTQDAVMRPTAKWLFTKYDTFGRIIITGIVSGGSRQEMQDMIGGNVITENRDNTGFAKSDGMKIYYTNAHFPYFDKAFSVNYYDTYPPGYPITTSQVMGQPLLPQAGPGVAVNTKTLPLASYLKNIENDNWTKNFTGYDMKGRPVIVYSINHLGGYTHVESLLDFSGVPQQTITRHKRLSTDGERVITETFLYDSQNRLLVHRHKVDNNTEEILAQHTYNELSQLTNKKVGGISAANPLQSIDYTYNIRGWMTKINDPDNLGNDLFGYALRYTNPINQNITPGRFSGNIAEVDWNNASENLLKRYNYEYDRLNRLKNAFYKEPSTGASNTFDEYLNYDLNGNITNLKRTAVPVSGQTATVVDNLDYQYSGNRLMKITENALNDTGYEGGNNYIDYDLNGNMVNMLDKGIQSIAYNYLSLPDSFSISQVNPLGMMTNFSLDYLYRADGVKIRKTYVAPGSRGQIGTTRMTDYLDGFQYSYNDASSPCFWCSTEVAYERQAFSNSETLRPAPSPWVLDFVATSEGFYSFTENRYIYQYKDHLGNARITYARNSEGNTEITDTNNYYAFGMNHIGGLTSLLGGYQNYKYNGKEIQETGMYDYGARFYMPDIGRWGVMDPLAEDMRRHSPYNYAFNNPVNFIDPDGMKPGRMGVFNETGHWDFDPNSTLMGSDFFGGSQYTPGLYSGNNYAMSFMYGGGGSGSTSNTATNIILNFLRGDKNGLGNFVNSDFEANGWHVIDAISLQDAMKKLTAYLGNTQADNIYINAHGLVSERYTFDENGDVIRDPSTGKYVMVGDTGFYTNIDTEKILGSDIQQYISDKSKLSSDKLNSINSFIGIVNYVKSGKNLIMGSCWSVRYDDLFGTGISSIVKSRDIFINRDYSSLWPNGGKIGFESFIKYNQTSQDKYINGWVWYKDGSAIQRNFNIIMTKYGVKTIK</sequence>
<evidence type="ECO:0000313" key="4">
    <source>
        <dbReference type="Proteomes" id="UP001225072"/>
    </source>
</evidence>
<feature type="chain" id="PRO_5046281047" evidence="1">
    <location>
        <begin position="48"/>
        <end position="1252"/>
    </location>
</feature>
<feature type="signal peptide" evidence="1">
    <location>
        <begin position="1"/>
        <end position="47"/>
    </location>
</feature>
<dbReference type="Gene3D" id="2.180.10.10">
    <property type="entry name" value="RHS repeat-associated core"/>
    <property type="match status" value="1"/>
</dbReference>
<dbReference type="InterPro" id="IPR022385">
    <property type="entry name" value="Rhs_assc_core"/>
</dbReference>
<evidence type="ECO:0000259" key="2">
    <source>
        <dbReference type="Pfam" id="PF20041"/>
    </source>
</evidence>
<keyword evidence="4" id="KW-1185">Reference proteome</keyword>
<protein>
    <submittedName>
        <fullName evidence="3">RHS repeat-associated protein</fullName>
    </submittedName>
</protein>
<feature type="domain" description="DUF6443" evidence="2">
    <location>
        <begin position="61"/>
        <end position="175"/>
    </location>
</feature>
<dbReference type="PANTHER" id="PTHR32305">
    <property type="match status" value="1"/>
</dbReference>
<evidence type="ECO:0000313" key="3">
    <source>
        <dbReference type="EMBL" id="MDQ1098577.1"/>
    </source>
</evidence>
<dbReference type="Pfam" id="PF20041">
    <property type="entry name" value="DUF6443"/>
    <property type="match status" value="1"/>
</dbReference>
<reference evidence="3 4" key="1">
    <citation type="submission" date="2023-07" db="EMBL/GenBank/DDBJ databases">
        <title>Functional and genomic diversity of the sorghum phyllosphere microbiome.</title>
        <authorList>
            <person name="Shade A."/>
        </authorList>
    </citation>
    <scope>NUCLEOTIDE SEQUENCE [LARGE SCALE GENOMIC DNA]</scope>
    <source>
        <strain evidence="3 4">SORGH_AS_1064</strain>
    </source>
</reference>
<dbReference type="Proteomes" id="UP001225072">
    <property type="component" value="Unassembled WGS sequence"/>
</dbReference>
<accession>A0ABU0TNG1</accession>
<dbReference type="InterPro" id="IPR050708">
    <property type="entry name" value="T6SS_VgrG/RHS"/>
</dbReference>
<dbReference type="EMBL" id="JAUTAL010000001">
    <property type="protein sequence ID" value="MDQ1098577.1"/>
    <property type="molecule type" value="Genomic_DNA"/>
</dbReference>
<dbReference type="NCBIfam" id="TIGR03696">
    <property type="entry name" value="Rhs_assc_core"/>
    <property type="match status" value="1"/>
</dbReference>
<name>A0ABU0TNG1_9FLAO</name>
<gene>
    <name evidence="3" type="ORF">QE404_003724</name>
</gene>
<proteinExistence type="predicted"/>
<dbReference type="InterPro" id="IPR045619">
    <property type="entry name" value="DUF6443"/>
</dbReference>
<keyword evidence="1" id="KW-0732">Signal</keyword>
<evidence type="ECO:0000256" key="1">
    <source>
        <dbReference type="SAM" id="SignalP"/>
    </source>
</evidence>